<keyword evidence="5" id="KW-0378">Hydrolase</keyword>
<dbReference type="InterPro" id="IPR024079">
    <property type="entry name" value="MetalloPept_cat_dom_sf"/>
</dbReference>
<dbReference type="InterPro" id="IPR000718">
    <property type="entry name" value="Peptidase_M13"/>
</dbReference>
<accession>A0A9X4RWP0</accession>
<dbReference type="InterPro" id="IPR018497">
    <property type="entry name" value="Peptidase_M13_C"/>
</dbReference>
<dbReference type="PROSITE" id="PS51257">
    <property type="entry name" value="PROKAR_LIPOPROTEIN"/>
    <property type="match status" value="1"/>
</dbReference>
<keyword evidence="4" id="KW-0479">Metal-binding</keyword>
<dbReference type="Pfam" id="PF05649">
    <property type="entry name" value="Peptidase_M13_N"/>
    <property type="match status" value="1"/>
</dbReference>
<dbReference type="Gene3D" id="1.10.1380.10">
    <property type="entry name" value="Neutral endopeptidase , domain2"/>
    <property type="match status" value="1"/>
</dbReference>
<dbReference type="PANTHER" id="PTHR11733">
    <property type="entry name" value="ZINC METALLOPROTEASE FAMILY M13 NEPRILYSIN-RELATED"/>
    <property type="match status" value="1"/>
</dbReference>
<comment type="similarity">
    <text evidence="2">Belongs to the peptidase M13 family.</text>
</comment>
<dbReference type="InterPro" id="IPR042089">
    <property type="entry name" value="Peptidase_M13_dom_2"/>
</dbReference>
<dbReference type="Pfam" id="PF01431">
    <property type="entry name" value="Peptidase_M13"/>
    <property type="match status" value="1"/>
</dbReference>
<keyword evidence="6" id="KW-0862">Zinc</keyword>
<keyword evidence="11" id="KW-1185">Reference proteome</keyword>
<organism evidence="10 11">
    <name type="scientific">Profundicola chukchiensis</name>
    <dbReference type="NCBI Taxonomy" id="2961959"/>
    <lineage>
        <taxon>Bacteria</taxon>
        <taxon>Pseudomonadati</taxon>
        <taxon>Bacteroidota</taxon>
        <taxon>Flavobacteriia</taxon>
        <taxon>Flavobacteriales</taxon>
        <taxon>Weeksellaceae</taxon>
        <taxon>Profundicola</taxon>
    </lineage>
</organism>
<feature type="domain" description="Peptidase M13 N-terminal" evidence="9">
    <location>
        <begin position="46"/>
        <end position="421"/>
    </location>
</feature>
<feature type="domain" description="Peptidase M13 C-terminal" evidence="8">
    <location>
        <begin position="477"/>
        <end position="678"/>
    </location>
</feature>
<evidence type="ECO:0000256" key="1">
    <source>
        <dbReference type="ARBA" id="ARBA00001947"/>
    </source>
</evidence>
<evidence type="ECO:0000259" key="9">
    <source>
        <dbReference type="Pfam" id="PF05649"/>
    </source>
</evidence>
<evidence type="ECO:0000256" key="5">
    <source>
        <dbReference type="ARBA" id="ARBA00022801"/>
    </source>
</evidence>
<dbReference type="GO" id="GO:0046872">
    <property type="term" value="F:metal ion binding"/>
    <property type="evidence" value="ECO:0007669"/>
    <property type="project" value="UniProtKB-KW"/>
</dbReference>
<reference evidence="10" key="1">
    <citation type="submission" date="2022-07" db="EMBL/GenBank/DDBJ databases">
        <title>Description and genome-wide analysis of Profundicola chukchiensis gen. nov., sp. nov., marine bacteria isolated from bottom sediments of the Chukchi Sea.</title>
        <authorList>
            <person name="Romanenko L."/>
            <person name="Otstavnykh N."/>
            <person name="Kurilenko V."/>
            <person name="Eremeev V."/>
            <person name="Velansky P."/>
            <person name="Mikhailov V."/>
            <person name="Isaeva M."/>
        </authorList>
    </citation>
    <scope>NUCLEOTIDE SEQUENCE</scope>
    <source>
        <strain evidence="10">KMM 9713</strain>
    </source>
</reference>
<dbReference type="GO" id="GO:0016485">
    <property type="term" value="P:protein processing"/>
    <property type="evidence" value="ECO:0007669"/>
    <property type="project" value="TreeGrafter"/>
</dbReference>
<dbReference type="Proteomes" id="UP001152599">
    <property type="component" value="Unassembled WGS sequence"/>
</dbReference>
<dbReference type="SUPFAM" id="SSF55486">
    <property type="entry name" value="Metalloproteases ('zincins'), catalytic domain"/>
    <property type="match status" value="1"/>
</dbReference>
<dbReference type="CDD" id="cd08662">
    <property type="entry name" value="M13"/>
    <property type="match status" value="1"/>
</dbReference>
<evidence type="ECO:0000256" key="3">
    <source>
        <dbReference type="ARBA" id="ARBA00022670"/>
    </source>
</evidence>
<gene>
    <name evidence="10" type="ORF">NMK71_06520</name>
</gene>
<protein>
    <submittedName>
        <fullName evidence="10">M13 family peptidase</fullName>
    </submittedName>
</protein>
<dbReference type="PROSITE" id="PS51885">
    <property type="entry name" value="NEPRILYSIN"/>
    <property type="match status" value="1"/>
</dbReference>
<evidence type="ECO:0000256" key="4">
    <source>
        <dbReference type="ARBA" id="ARBA00022723"/>
    </source>
</evidence>
<dbReference type="PANTHER" id="PTHR11733:SF167">
    <property type="entry name" value="FI17812P1-RELATED"/>
    <property type="match status" value="1"/>
</dbReference>
<comment type="cofactor">
    <cofactor evidence="1">
        <name>Zn(2+)</name>
        <dbReference type="ChEBI" id="CHEBI:29105"/>
    </cofactor>
</comment>
<keyword evidence="3" id="KW-0645">Protease</keyword>
<sequence length="682" mass="77954">MKQYFYLAVVFVTVFACKKETEQKPIEEISMPAGINVSLMDTTVRPQDDFYNFVNGNWMKNTEIPSDRGRWGSFDQLREYTDSISLKLLNKTLTETHEAGTDSQKVADLFNSIMDTVARDNAGIDPLKKDLDAIEKIASLDDVQTYLEKQTAKGQNPFYSFYVRPHTKNSNKNAVYLGGPSLGMSRDYYHKNDKESTAKLLAYQNYLKNIFGYIGDENAEKSAQETLELEKKLASEIWKFEQLRDANLQYNPVATADLANLTNAVDFNKYFDFLGVRTDTVIIREINYYKNLSKVLTEQNLDKIKKYLKADLVNGNAQYLNSDLEQMHFDFYEKELKGIDEMRARDKRALGTVNSTIGQAFGKVYVAEYFPAEAKEKAEEMVRYVRKAFQDHINSNTWMTDSTKVKALAKLEKFNVKIGYPDQWKDYSGLTIKSPKDGGSFYENMKNIAAWQFQENLDKIGKDVDKSEWFMPPQMVNAYYSPSFNEIVFPAAILQPPFYNFKADAAVNFGGMGAVIGHEISHGFDDSGAKFDGDGNLNNWWSNTDKEQFSVLGDALVEQYNLYEPLEGVFVNGRSTLGENIADLGGVNVAYDGLQLYLKDKGSPDNIDGFTPDQRFFISWATIWRTKSKDEALRNQVKTDFHSPGYFRAIGPLENIDAFYNAFHVKEGDKMYKPEDQRIKIW</sequence>
<proteinExistence type="inferred from homology"/>
<dbReference type="AlphaFoldDB" id="A0A9X4RWP0"/>
<evidence type="ECO:0000313" key="10">
    <source>
        <dbReference type="EMBL" id="MDG4946062.1"/>
    </source>
</evidence>
<dbReference type="Gene3D" id="3.40.390.10">
    <property type="entry name" value="Collagenase (Catalytic Domain)"/>
    <property type="match status" value="1"/>
</dbReference>
<dbReference type="InterPro" id="IPR008753">
    <property type="entry name" value="Peptidase_M13_N"/>
</dbReference>
<evidence type="ECO:0000256" key="7">
    <source>
        <dbReference type="ARBA" id="ARBA00023049"/>
    </source>
</evidence>
<evidence type="ECO:0000256" key="6">
    <source>
        <dbReference type="ARBA" id="ARBA00022833"/>
    </source>
</evidence>
<evidence type="ECO:0000313" key="11">
    <source>
        <dbReference type="Proteomes" id="UP001152599"/>
    </source>
</evidence>
<evidence type="ECO:0000259" key="8">
    <source>
        <dbReference type="Pfam" id="PF01431"/>
    </source>
</evidence>
<dbReference type="RefSeq" id="WP_304420570.1">
    <property type="nucleotide sequence ID" value="NZ_JANCMU010000003.1"/>
</dbReference>
<comment type="caution">
    <text evidence="10">The sequence shown here is derived from an EMBL/GenBank/DDBJ whole genome shotgun (WGS) entry which is preliminary data.</text>
</comment>
<evidence type="ECO:0000256" key="2">
    <source>
        <dbReference type="ARBA" id="ARBA00007357"/>
    </source>
</evidence>
<name>A0A9X4RWP0_9FLAO</name>
<dbReference type="EMBL" id="JANCMU010000003">
    <property type="protein sequence ID" value="MDG4946062.1"/>
    <property type="molecule type" value="Genomic_DNA"/>
</dbReference>
<dbReference type="PRINTS" id="PR00786">
    <property type="entry name" value="NEPRILYSIN"/>
</dbReference>
<dbReference type="GO" id="GO:0005886">
    <property type="term" value="C:plasma membrane"/>
    <property type="evidence" value="ECO:0007669"/>
    <property type="project" value="TreeGrafter"/>
</dbReference>
<keyword evidence="7" id="KW-0482">Metalloprotease</keyword>
<dbReference type="GO" id="GO:0004222">
    <property type="term" value="F:metalloendopeptidase activity"/>
    <property type="evidence" value="ECO:0007669"/>
    <property type="project" value="InterPro"/>
</dbReference>